<gene>
    <name evidence="1" type="ORF">HDA32_002186</name>
</gene>
<keyword evidence="2" id="KW-1185">Reference proteome</keyword>
<evidence type="ECO:0000313" key="2">
    <source>
        <dbReference type="Proteomes" id="UP000589036"/>
    </source>
</evidence>
<sequence length="461" mass="51400">MGRLRAARMLTDFDSSVNMVRALGRFLRGKDHRGMSVGPGSAVLAGAASAPPHSLRRASFTAMGRGQGIPLNWAQQVRADELAEWVTRQYGSGPYPAVVIGSASGAAVFLAAALRAPFLPQTLLVGAHDTATHPDDPIGAMRALAPTARMVAANNPEVAVHHMHDPAQDRPMLEGMAYLRLKRLRLGRVYERFLEQRLAPGATVIQLECTRDWRTRQVGERAYFQFGALGGVSEEEYHNSGERIADYLAGQNSPRWRWEPPEPDGRRPEAEWGFDPALTRDIETAAARNGYSLRRLTVTEPQQLSPFAADLYRWWYRGRGMPANRLLVQSYVQWDPMWTLRLGAVPFWLRFNMRPSYEDLDRYLDAAALYDRIHLNLFSQGLWSPGAVSIEQWRHLITGRAREQEDVIGVDTGAYPSDTGSTLRYQPAFRSLPPRYSLPAPLTVGDVDEFCGGTAWTGPST</sequence>
<evidence type="ECO:0000313" key="1">
    <source>
        <dbReference type="EMBL" id="NYE47066.1"/>
    </source>
</evidence>
<dbReference type="Proteomes" id="UP000589036">
    <property type="component" value="Unassembled WGS sequence"/>
</dbReference>
<dbReference type="AlphaFoldDB" id="A0A852TRP4"/>
<comment type="caution">
    <text evidence="1">The sequence shown here is derived from an EMBL/GenBank/DDBJ whole genome shotgun (WGS) entry which is preliminary data.</text>
</comment>
<dbReference type="EMBL" id="JACCCC010000001">
    <property type="protein sequence ID" value="NYE47066.1"/>
    <property type="molecule type" value="Genomic_DNA"/>
</dbReference>
<accession>A0A852TRP4</accession>
<organism evidence="1 2">
    <name type="scientific">Spinactinospora alkalitolerans</name>
    <dbReference type="NCBI Taxonomy" id="687207"/>
    <lineage>
        <taxon>Bacteria</taxon>
        <taxon>Bacillati</taxon>
        <taxon>Actinomycetota</taxon>
        <taxon>Actinomycetes</taxon>
        <taxon>Streptosporangiales</taxon>
        <taxon>Nocardiopsidaceae</taxon>
        <taxon>Spinactinospora</taxon>
    </lineage>
</organism>
<protein>
    <submittedName>
        <fullName evidence="1">Uncharacterized protein</fullName>
    </submittedName>
</protein>
<name>A0A852TRP4_9ACTN</name>
<proteinExistence type="predicted"/>
<dbReference type="RefSeq" id="WP_179643075.1">
    <property type="nucleotide sequence ID" value="NZ_BAAAYY010000041.1"/>
</dbReference>
<reference evidence="1 2" key="1">
    <citation type="submission" date="2020-07" db="EMBL/GenBank/DDBJ databases">
        <title>Sequencing the genomes of 1000 actinobacteria strains.</title>
        <authorList>
            <person name="Klenk H.-P."/>
        </authorList>
    </citation>
    <scope>NUCLEOTIDE SEQUENCE [LARGE SCALE GENOMIC DNA]</scope>
    <source>
        <strain evidence="1 2">CXB654</strain>
    </source>
</reference>